<dbReference type="EMBL" id="JANAWD010000078">
    <property type="protein sequence ID" value="KAJ3487955.1"/>
    <property type="molecule type" value="Genomic_DNA"/>
</dbReference>
<feature type="compositionally biased region" description="Polar residues" evidence="1">
    <location>
        <begin position="449"/>
        <end position="459"/>
    </location>
</feature>
<keyword evidence="4" id="KW-1185">Reference proteome</keyword>
<evidence type="ECO:0000313" key="3">
    <source>
        <dbReference type="EMBL" id="KAJ3487955.1"/>
    </source>
</evidence>
<organism evidence="3 4">
    <name type="scientific">Meripilus lineatus</name>
    <dbReference type="NCBI Taxonomy" id="2056292"/>
    <lineage>
        <taxon>Eukaryota</taxon>
        <taxon>Fungi</taxon>
        <taxon>Dikarya</taxon>
        <taxon>Basidiomycota</taxon>
        <taxon>Agaricomycotina</taxon>
        <taxon>Agaricomycetes</taxon>
        <taxon>Polyporales</taxon>
        <taxon>Meripilaceae</taxon>
        <taxon>Meripilus</taxon>
    </lineage>
</organism>
<sequence length="964" mass="106423">MSLPPSRSSWYWSTVGQPTSTPGSGNSHSSSQFSRRVLLAATHASIARRSSTIARAPFDSAVDGVAILRTSDDVKFHVHKGVLSMASPVFEGLFSIPQPLSGSPVVDVPETSQVLEPILRLCYPVDKPDLSDIVTVAKILAVAEKYEMASIIAQLDPILVAFIPSAPKQAFALACRHEIERVARDAATHLSSNNSPIQITPDTKWEDTLPGRIYVEEMTEISAGAYYRLLEFLNGTGSAGHIRSHPTSYFKAQSPSRLPSWYTATSVASRLPLCPRIRSSTDIDVYAIDGTKFPAHSDILAAASEEFQSQLFGRRKMLRVFTFPKLVTFLPEPVNDLLRRVGKEVSEGALAGPARFTGHDVVIDLNDPWISVFGSSGGVSESWSFLERERENPGIIGKVIVATARGGEDRLEYEGNVLVSLNLFSPFSSTPPRIAVYTAVALHMPLSPPTSGTDQSSSGRAFPPPTRPRASVASAPSRSPFNSGEVILRTSDNEEFQVHTEGVLSKASPVFEGMFSIPQPPSDIPTQDSLPVIPESKHTIEPILRLLYYPVVDKSKIHDLHELDQIITVAKKYDMSSVVSQLSLTLEGFIRESPMQVFALACRHNLESVARRAASDSFHHVVPEEITPDTTWKETLPGKVYIRDMAEISSGAYYRLLRFFHRIPGSQNTSFCDPKLPAGLLASAPSGPSNPSISTPREPLEVYGVLYSRFSISADIVVHALNGTKFPAHMFMLTAASEEFCDMLSVLLDSSDLYLVEDDATLAVVLRSCYPGGGMLDPDTPLRLTASILKAAIKYKLSFLVDNAKRRMMEFVTSDPLGLYLEAIDFRWRSAARAAAVQLARIPLFDFYHARLEVVPAKYYQALLEFVFEYRRIHVKSFAHPNPSHQTQILEGSCWKIDGKDPRVEYGAEMRELFINFFNHSSRGSRCFGSLSSALKMYIDFERRLKKNLSMIQLDIPGGTWLMA</sequence>
<dbReference type="SUPFAM" id="SSF54695">
    <property type="entry name" value="POZ domain"/>
    <property type="match status" value="2"/>
</dbReference>
<feature type="domain" description="BTB" evidence="2">
    <location>
        <begin position="62"/>
        <end position="123"/>
    </location>
</feature>
<dbReference type="PANTHER" id="PTHR46672">
    <property type="entry name" value="OS08G0495500 PROTEIN-RELATED"/>
    <property type="match status" value="1"/>
</dbReference>
<feature type="compositionally biased region" description="Polar residues" evidence="1">
    <location>
        <begin position="1"/>
        <end position="17"/>
    </location>
</feature>
<dbReference type="InterPro" id="IPR011333">
    <property type="entry name" value="SKP1/BTB/POZ_sf"/>
</dbReference>
<dbReference type="InterPro" id="IPR000210">
    <property type="entry name" value="BTB/POZ_dom"/>
</dbReference>
<evidence type="ECO:0000259" key="2">
    <source>
        <dbReference type="PROSITE" id="PS50097"/>
    </source>
</evidence>
<feature type="region of interest" description="Disordered" evidence="1">
    <location>
        <begin position="1"/>
        <end position="30"/>
    </location>
</feature>
<comment type="caution">
    <text evidence="3">The sequence shown here is derived from an EMBL/GenBank/DDBJ whole genome shotgun (WGS) entry which is preliminary data.</text>
</comment>
<evidence type="ECO:0000313" key="4">
    <source>
        <dbReference type="Proteomes" id="UP001212997"/>
    </source>
</evidence>
<dbReference type="PROSITE" id="PS50097">
    <property type="entry name" value="BTB"/>
    <property type="match status" value="1"/>
</dbReference>
<gene>
    <name evidence="3" type="ORF">NLI96_g3184</name>
</gene>
<protein>
    <recommendedName>
        <fullName evidence="2">BTB domain-containing protein</fullName>
    </recommendedName>
</protein>
<dbReference type="Gene3D" id="3.30.710.10">
    <property type="entry name" value="Potassium Channel Kv1.1, Chain A"/>
    <property type="match status" value="3"/>
</dbReference>
<dbReference type="Proteomes" id="UP001212997">
    <property type="component" value="Unassembled WGS sequence"/>
</dbReference>
<feature type="region of interest" description="Disordered" evidence="1">
    <location>
        <begin position="448"/>
        <end position="482"/>
    </location>
</feature>
<name>A0AAD5VCN0_9APHY</name>
<accession>A0AAD5VCN0</accession>
<dbReference type="AlphaFoldDB" id="A0AAD5VCN0"/>
<evidence type="ECO:0000256" key="1">
    <source>
        <dbReference type="SAM" id="MobiDB-lite"/>
    </source>
</evidence>
<dbReference type="Pfam" id="PF00651">
    <property type="entry name" value="BTB"/>
    <property type="match status" value="2"/>
</dbReference>
<dbReference type="CDD" id="cd18186">
    <property type="entry name" value="BTB_POZ_ZBTB_KLHL-like"/>
    <property type="match status" value="2"/>
</dbReference>
<dbReference type="InterPro" id="IPR044714">
    <property type="entry name" value="AtSIBP1-like"/>
</dbReference>
<proteinExistence type="predicted"/>
<reference evidence="3" key="1">
    <citation type="submission" date="2022-07" db="EMBL/GenBank/DDBJ databases">
        <title>Genome Sequence of Physisporinus lineatus.</title>
        <authorList>
            <person name="Buettner E."/>
        </authorList>
    </citation>
    <scope>NUCLEOTIDE SEQUENCE</scope>
    <source>
        <strain evidence="3">VT162</strain>
    </source>
</reference>
<dbReference type="SMART" id="SM00225">
    <property type="entry name" value="BTB"/>
    <property type="match status" value="3"/>
</dbReference>
<feature type="compositionally biased region" description="Low complexity" evidence="1">
    <location>
        <begin position="18"/>
        <end position="30"/>
    </location>
</feature>
<feature type="compositionally biased region" description="Low complexity" evidence="1">
    <location>
        <begin position="468"/>
        <end position="480"/>
    </location>
</feature>